<evidence type="ECO:0000313" key="3">
    <source>
        <dbReference type="Proteomes" id="UP001058687"/>
    </source>
</evidence>
<sequence length="207" mass="23656">MTSFFMLAAKTELNRRCSMFYYPHHQRSSYLLHLLFISVFSGLCLDLGSNLYLLFSGHPLNNFESLGRYLVYITQGHPLVESIQQVPAVPHDVLIGWIMHFSVSLAYTVFYISFVEKGLFLKPSLKKSLVYAWSLLFFPLVVVSYAFGQGFFHVNSPNTIQAILFSIYCHSCYGIGLFITTKVLYKSRLEIFKEAKEHHAKVASTEG</sequence>
<proteinExistence type="predicted"/>
<evidence type="ECO:0000256" key="1">
    <source>
        <dbReference type="SAM" id="Phobius"/>
    </source>
</evidence>
<dbReference type="AlphaFoldDB" id="A0AAE9N1H3"/>
<organism evidence="2 3">
    <name type="scientific">Vibrio campbellii</name>
    <dbReference type="NCBI Taxonomy" id="680"/>
    <lineage>
        <taxon>Bacteria</taxon>
        <taxon>Pseudomonadati</taxon>
        <taxon>Pseudomonadota</taxon>
        <taxon>Gammaproteobacteria</taxon>
        <taxon>Vibrionales</taxon>
        <taxon>Vibrionaceae</taxon>
        <taxon>Vibrio</taxon>
    </lineage>
</organism>
<keyword evidence="1" id="KW-0812">Transmembrane</keyword>
<evidence type="ECO:0000313" key="2">
    <source>
        <dbReference type="EMBL" id="UTZ28890.1"/>
    </source>
</evidence>
<gene>
    <name evidence="2" type="ORF">HB761_19665</name>
</gene>
<keyword evidence="1" id="KW-1133">Transmembrane helix</keyword>
<accession>A0AAE9N1H3</accession>
<dbReference type="Pfam" id="PF11158">
    <property type="entry name" value="DUF2938"/>
    <property type="match status" value="1"/>
</dbReference>
<feature type="transmembrane region" description="Helical" evidence="1">
    <location>
        <begin position="159"/>
        <end position="179"/>
    </location>
</feature>
<keyword evidence="1" id="KW-0472">Membrane</keyword>
<dbReference type="EMBL" id="CP050468">
    <property type="protein sequence ID" value="UTZ28890.1"/>
    <property type="molecule type" value="Genomic_DNA"/>
</dbReference>
<feature type="transmembrane region" description="Helical" evidence="1">
    <location>
        <begin position="128"/>
        <end position="147"/>
    </location>
</feature>
<name>A0AAE9N1H3_9VIBR</name>
<feature type="transmembrane region" description="Helical" evidence="1">
    <location>
        <begin position="94"/>
        <end position="116"/>
    </location>
</feature>
<reference evidence="2" key="1">
    <citation type="submission" date="2020-03" db="EMBL/GenBank/DDBJ databases">
        <title>Five strains of Vibrio campbellii isolated from Mariana Trench.</title>
        <authorList>
            <person name="Liang J."/>
            <person name="Zhang X.-H."/>
        </authorList>
    </citation>
    <scope>NUCLEOTIDE SEQUENCE</scope>
    <source>
        <strain evidence="2">LJC014</strain>
    </source>
</reference>
<protein>
    <submittedName>
        <fullName evidence="2">DUF2938 family protein</fullName>
    </submittedName>
</protein>
<dbReference type="RefSeq" id="WP_103411481.1">
    <property type="nucleotide sequence ID" value="NZ_CP026316.1"/>
</dbReference>
<dbReference type="InterPro" id="IPR021329">
    <property type="entry name" value="DUF2938"/>
</dbReference>
<feature type="transmembrane region" description="Helical" evidence="1">
    <location>
        <begin position="30"/>
        <end position="55"/>
    </location>
</feature>
<dbReference type="Proteomes" id="UP001058687">
    <property type="component" value="Chromosome 2"/>
</dbReference>